<protein>
    <submittedName>
        <fullName evidence="3">Uncharacterized protein</fullName>
    </submittedName>
</protein>
<feature type="region of interest" description="Disordered" evidence="2">
    <location>
        <begin position="1"/>
        <end position="36"/>
    </location>
</feature>
<feature type="compositionally biased region" description="Low complexity" evidence="2">
    <location>
        <begin position="973"/>
        <end position="986"/>
    </location>
</feature>
<feature type="compositionally biased region" description="Pro residues" evidence="2">
    <location>
        <begin position="12"/>
        <end position="24"/>
    </location>
</feature>
<reference evidence="3 4" key="1">
    <citation type="journal article" date="2013" name="PLoS Genet.">
        <title>Distinctive expansion of potential virulence genes in the genome of the oomycete fish pathogen Saprolegnia parasitica.</title>
        <authorList>
            <person name="Jiang R.H."/>
            <person name="de Bruijn I."/>
            <person name="Haas B.J."/>
            <person name="Belmonte R."/>
            <person name="Lobach L."/>
            <person name="Christie J."/>
            <person name="van den Ackerveken G."/>
            <person name="Bottin A."/>
            <person name="Bulone V."/>
            <person name="Diaz-Moreno S.M."/>
            <person name="Dumas B."/>
            <person name="Fan L."/>
            <person name="Gaulin E."/>
            <person name="Govers F."/>
            <person name="Grenville-Briggs L.J."/>
            <person name="Horner N.R."/>
            <person name="Levin J.Z."/>
            <person name="Mammella M."/>
            <person name="Meijer H.J."/>
            <person name="Morris P."/>
            <person name="Nusbaum C."/>
            <person name="Oome S."/>
            <person name="Phillips A.J."/>
            <person name="van Rooyen D."/>
            <person name="Rzeszutek E."/>
            <person name="Saraiva M."/>
            <person name="Secombes C.J."/>
            <person name="Seidl M.F."/>
            <person name="Snel B."/>
            <person name="Stassen J.H."/>
            <person name="Sykes S."/>
            <person name="Tripathy S."/>
            <person name="van den Berg H."/>
            <person name="Vega-Arreguin J.C."/>
            <person name="Wawra S."/>
            <person name="Young S.K."/>
            <person name="Zeng Q."/>
            <person name="Dieguez-Uribeondo J."/>
            <person name="Russ C."/>
            <person name="Tyler B.M."/>
            <person name="van West P."/>
        </authorList>
    </citation>
    <scope>NUCLEOTIDE SEQUENCE [LARGE SCALE GENOMIC DNA]</scope>
    <source>
        <strain evidence="3 4">CBS 223.65</strain>
    </source>
</reference>
<dbReference type="Proteomes" id="UP000030745">
    <property type="component" value="Unassembled WGS sequence"/>
</dbReference>
<proteinExistence type="predicted"/>
<dbReference type="KEGG" id="spar:SPRG_06274"/>
<evidence type="ECO:0000256" key="1">
    <source>
        <dbReference type="SAM" id="Coils"/>
    </source>
</evidence>
<feature type="region of interest" description="Disordered" evidence="2">
    <location>
        <begin position="51"/>
        <end position="104"/>
    </location>
</feature>
<accession>A0A067CGF3</accession>
<dbReference type="OrthoDB" id="69876at2759"/>
<evidence type="ECO:0000313" key="3">
    <source>
        <dbReference type="EMBL" id="KDO28225.1"/>
    </source>
</evidence>
<name>A0A067CGF3_SAPPC</name>
<dbReference type="VEuPathDB" id="FungiDB:SPRG_06274"/>
<keyword evidence="1" id="KW-0175">Coiled coil</keyword>
<feature type="compositionally biased region" description="Low complexity" evidence="2">
    <location>
        <begin position="468"/>
        <end position="482"/>
    </location>
</feature>
<feature type="coiled-coil region" evidence="1">
    <location>
        <begin position="686"/>
        <end position="735"/>
    </location>
</feature>
<gene>
    <name evidence="3" type="ORF">SPRG_06274</name>
</gene>
<sequence length="1461" mass="160982">MIVGKSLSEGPPEAPPAPSMPPVVSPIKNPSNHVFKKRRKVQERLFLRPLTSGLGAVTPIGGPEDSTATDEDAVRKPSRRASAKDSLGANSPTKASRATLRKRQLQCSVSEPTLRPMSRASTPHAFNDAVHPPPGTHVAALAESLSSAFVQHHFSSSDAQDTAAEGRPLVLDPDIQAYCQRGPVASVCRDLGTFWLTNMLRTYDIPRSSPVDCAGVETQLQTVIAHATQHFQSSDAAFIQQLMDAVAANVLEYCSSSQDFMHTVAGHYRELLTRLPFLLDERERKLEVAARTIASLESTICDLRALQSSAQDETATAKHECQRAEAAHRAIEVRLQDMAVVVDGAVAAELAQTKALRESQLQAQEQQYTYEMRINELQIEAQDLTSSVQDLNAVIESKDAALAMYAHVQNDRDTARAHIAELMEQLTTLSATHKELVVRHEDTMRTQQVLLFRLSVADATSDDPPIGSKPSLESSKSSQSVSDVDETLHALRLKVTEYEHQSVLAHAESARKENRVRELEFLLEDRRQQLQAAAAARSELQRQHNVLLDQLQALPGPYEATIERCRADMASLQADKADLLVDYGRLIAERDAAKAQASLDRAKAARYEVGLGNMMPRFRALQTEYTRSVLTTRAELQAMQTLLFATSLEVDSRARAMAANEAALEARMRALISSAVGRDPAVVFVLQMLHTKLQALRTLLTDLRKEATSTIQSLVSTHTKELVALRQRVKKAQARLYAKPPVLTKSKSRPIVETVNGATQTEAVEPPETTSTNDVSSALDELLRPVVASTQAKLQHVMMRVERQKQLLLQAYEREADLRNQLRACAPPDNDTSLYDMLHANLDALAETLAAEPYIYTDSTHRQYETTASTRMEDSSDMAANELKEARVRELTQKAYFYTYRAISPTEQEKKNASDAAVDTAPVGAFETSSRTLHTTAAQDAVHLLPALAQATATSMNAPTTMKDTLWSDDDSVTAQPPSTPTTASAVEGQLSANGSFVHLADDVRARLSPSTLSACQRGLADDRLTVHEAASVVLLGDPARETLQHLHPPSAVTPETHVHDLTPWQPATRLRDAVPTRLLQFLGWDLHFDVGSLGRSLHGRPWLLKHMRSIYHDKYIAECLEHTTLHVVLPLPEFLMRWATVQYGVEDLVAKHCEDILRAVNAYQHTSIEIALFASFVSEAFGKSDLSVFLHARQLIIDSIGDWTAAESSDDNTRTTAVHLPLSTAREILTQVFACMLPRHRERAIKSLEKHLPVPSPPRHSTTPQPPAHDVITAVSATSTVPAWCVTAPECVAPPLDAFPAGHVLKAPTPRLHIDVLPLEPSSPQEQAVDIQVFLLYLVLEFRAERRRFYALLQRHVLATKAREMEKDAFLHVLSSSTGWTDAVCCLVFAEAAAESSQCTRTSYGGVAVDAEHLMTVALRYYATLFSLARFPPTSPLTSQGLVAPAPMYRDRSKRLHALD</sequence>
<feature type="region of interest" description="Disordered" evidence="2">
    <location>
        <begin position="961"/>
        <end position="986"/>
    </location>
</feature>
<keyword evidence="4" id="KW-1185">Reference proteome</keyword>
<feature type="coiled-coil region" evidence="1">
    <location>
        <begin position="523"/>
        <end position="550"/>
    </location>
</feature>
<dbReference type="GeneID" id="24128630"/>
<organism evidence="3 4">
    <name type="scientific">Saprolegnia parasitica (strain CBS 223.65)</name>
    <dbReference type="NCBI Taxonomy" id="695850"/>
    <lineage>
        <taxon>Eukaryota</taxon>
        <taxon>Sar</taxon>
        <taxon>Stramenopiles</taxon>
        <taxon>Oomycota</taxon>
        <taxon>Saprolegniomycetes</taxon>
        <taxon>Saprolegniales</taxon>
        <taxon>Saprolegniaceae</taxon>
        <taxon>Saprolegnia</taxon>
    </lineage>
</organism>
<feature type="region of interest" description="Disordered" evidence="2">
    <location>
        <begin position="756"/>
        <end position="776"/>
    </location>
</feature>
<evidence type="ECO:0000313" key="4">
    <source>
        <dbReference type="Proteomes" id="UP000030745"/>
    </source>
</evidence>
<feature type="region of interest" description="Disordered" evidence="2">
    <location>
        <begin position="460"/>
        <end position="483"/>
    </location>
</feature>
<dbReference type="RefSeq" id="XP_012201050.1">
    <property type="nucleotide sequence ID" value="XM_012345660.1"/>
</dbReference>
<feature type="coiled-coil region" evidence="1">
    <location>
        <begin position="374"/>
        <end position="425"/>
    </location>
</feature>
<dbReference type="EMBL" id="KK583212">
    <property type="protein sequence ID" value="KDO28225.1"/>
    <property type="molecule type" value="Genomic_DNA"/>
</dbReference>
<evidence type="ECO:0000256" key="2">
    <source>
        <dbReference type="SAM" id="MobiDB-lite"/>
    </source>
</evidence>